<feature type="domain" description="ABC transporter" evidence="13">
    <location>
        <begin position="1016"/>
        <end position="1253"/>
    </location>
</feature>
<feature type="transmembrane region" description="Helical" evidence="12">
    <location>
        <begin position="735"/>
        <end position="758"/>
    </location>
</feature>
<feature type="transmembrane region" description="Helical" evidence="12">
    <location>
        <begin position="916"/>
        <end position="945"/>
    </location>
</feature>
<comment type="similarity">
    <text evidence="2">Belongs to the ABC transporter superfamily. ABCB family. Multidrug resistance exporter (TC 3.A.1.201) subfamily.</text>
</comment>
<keyword evidence="6" id="KW-0547">Nucleotide-binding</keyword>
<keyword evidence="8 12" id="KW-1133">Transmembrane helix</keyword>
<feature type="transmembrane region" description="Helical" evidence="12">
    <location>
        <begin position="184"/>
        <end position="206"/>
    </location>
</feature>
<evidence type="ECO:0000256" key="12">
    <source>
        <dbReference type="SAM" id="Phobius"/>
    </source>
</evidence>
<dbReference type="InterPro" id="IPR039421">
    <property type="entry name" value="Type_1_exporter"/>
</dbReference>
<reference evidence="15" key="1">
    <citation type="journal article" date="2019" name="Nat. Commun.">
        <title>Genome-wide association mapping of date palm fruit traits.</title>
        <authorList>
            <person name="Hazzouri K.M."/>
            <person name="Gros-Balthazard M."/>
            <person name="Flowers J.M."/>
            <person name="Copetti D."/>
            <person name="Lemansour A."/>
            <person name="Lebrun M."/>
            <person name="Masmoudi K."/>
            <person name="Ferrand S."/>
            <person name="Dhar M.I."/>
            <person name="Fresquez Z.A."/>
            <person name="Rosas U."/>
            <person name="Zhang J."/>
            <person name="Talag J."/>
            <person name="Lee S."/>
            <person name="Kudrna D."/>
            <person name="Powell R.F."/>
            <person name="Leitch I.J."/>
            <person name="Krueger R.R."/>
            <person name="Wing R.A."/>
            <person name="Amiri K.M.A."/>
            <person name="Purugganan M.D."/>
        </authorList>
    </citation>
    <scope>NUCLEOTIDE SEQUENCE [LARGE SCALE GENOMIC DNA]</scope>
    <source>
        <strain evidence="15">cv. Khalas</strain>
    </source>
</reference>
<dbReference type="GO" id="GO:0005524">
    <property type="term" value="F:ATP binding"/>
    <property type="evidence" value="ECO:0007669"/>
    <property type="project" value="UniProtKB-KW"/>
</dbReference>
<evidence type="ECO:0000256" key="8">
    <source>
        <dbReference type="ARBA" id="ARBA00022989"/>
    </source>
</evidence>
<dbReference type="InterPro" id="IPR017871">
    <property type="entry name" value="ABC_transporter-like_CS"/>
</dbReference>
<dbReference type="Pfam" id="PF00664">
    <property type="entry name" value="ABC_membrane"/>
    <property type="match status" value="2"/>
</dbReference>
<feature type="domain" description="ABC transmembrane type-1" evidence="14">
    <location>
        <begin position="695"/>
        <end position="981"/>
    </location>
</feature>
<feature type="domain" description="ABC transmembrane type-1" evidence="14">
    <location>
        <begin position="41"/>
        <end position="327"/>
    </location>
</feature>
<dbReference type="RefSeq" id="XP_038983582.1">
    <property type="nucleotide sequence ID" value="XM_039127654.1"/>
</dbReference>
<dbReference type="GO" id="GO:0005886">
    <property type="term" value="C:plasma membrane"/>
    <property type="evidence" value="ECO:0007669"/>
    <property type="project" value="UniProtKB-SubCell"/>
</dbReference>
<dbReference type="Proteomes" id="UP000228380">
    <property type="component" value="Chromosome 6"/>
</dbReference>
<feature type="domain" description="ABC transporter" evidence="13">
    <location>
        <begin position="362"/>
        <end position="598"/>
    </location>
</feature>
<evidence type="ECO:0000256" key="1">
    <source>
        <dbReference type="ARBA" id="ARBA00004651"/>
    </source>
</evidence>
<reference evidence="16" key="2">
    <citation type="submission" date="2025-08" db="UniProtKB">
        <authorList>
            <consortium name="RefSeq"/>
        </authorList>
    </citation>
    <scope>IDENTIFICATION</scope>
    <source>
        <tissue evidence="16">Young leaves</tissue>
    </source>
</reference>
<evidence type="ECO:0000256" key="4">
    <source>
        <dbReference type="ARBA" id="ARBA00022692"/>
    </source>
</evidence>
<feature type="compositionally biased region" description="Low complexity" evidence="11">
    <location>
        <begin position="631"/>
        <end position="644"/>
    </location>
</feature>
<evidence type="ECO:0000313" key="15">
    <source>
        <dbReference type="Proteomes" id="UP000228380"/>
    </source>
</evidence>
<dbReference type="InterPro" id="IPR027417">
    <property type="entry name" value="P-loop_NTPase"/>
</dbReference>
<dbReference type="FunFam" id="3.40.50.300:FF:000066">
    <property type="entry name" value="ABC transporter B family member 1"/>
    <property type="match status" value="2"/>
</dbReference>
<evidence type="ECO:0000259" key="13">
    <source>
        <dbReference type="PROSITE" id="PS50893"/>
    </source>
</evidence>
<feature type="transmembrane region" description="Helical" evidence="12">
    <location>
        <begin position="691"/>
        <end position="715"/>
    </location>
</feature>
<dbReference type="GO" id="GO:0010329">
    <property type="term" value="F:auxin efflux transmembrane transporter activity"/>
    <property type="evidence" value="ECO:0007669"/>
    <property type="project" value="UniProtKB-ARBA"/>
</dbReference>
<dbReference type="CDD" id="cd18578">
    <property type="entry name" value="ABC_6TM_Pgp_ABCB1_D2_like"/>
    <property type="match status" value="1"/>
</dbReference>
<dbReference type="GO" id="GO:0010328">
    <property type="term" value="F:auxin influx transmembrane transporter activity"/>
    <property type="evidence" value="ECO:0007669"/>
    <property type="project" value="UniProtKB-ARBA"/>
</dbReference>
<feature type="transmembrane region" description="Helical" evidence="12">
    <location>
        <begin position="87"/>
        <end position="107"/>
    </location>
</feature>
<evidence type="ECO:0000256" key="7">
    <source>
        <dbReference type="ARBA" id="ARBA00022840"/>
    </source>
</evidence>
<dbReference type="Gene3D" id="1.20.1560.10">
    <property type="entry name" value="ABC transporter type 1, transmembrane domain"/>
    <property type="match status" value="1"/>
</dbReference>
<evidence type="ECO:0000256" key="2">
    <source>
        <dbReference type="ARBA" id="ARBA00007577"/>
    </source>
</evidence>
<dbReference type="SUPFAM" id="SSF90123">
    <property type="entry name" value="ABC transporter transmembrane region"/>
    <property type="match status" value="2"/>
</dbReference>
<dbReference type="InterPro" id="IPR036640">
    <property type="entry name" value="ABC1_TM_sf"/>
</dbReference>
<keyword evidence="9 12" id="KW-0472">Membrane</keyword>
<dbReference type="InterPro" id="IPR003593">
    <property type="entry name" value="AAA+_ATPase"/>
</dbReference>
<keyword evidence="5" id="KW-0677">Repeat</keyword>
<proteinExistence type="inferred from homology"/>
<dbReference type="SUPFAM" id="SSF52540">
    <property type="entry name" value="P-loop containing nucleoside triphosphate hydrolases"/>
    <property type="match status" value="2"/>
</dbReference>
<evidence type="ECO:0000256" key="9">
    <source>
        <dbReference type="ARBA" id="ARBA00023136"/>
    </source>
</evidence>
<dbReference type="PANTHER" id="PTHR43394">
    <property type="entry name" value="ATP-DEPENDENT PERMEASE MDL1, MITOCHONDRIAL"/>
    <property type="match status" value="1"/>
</dbReference>
<evidence type="ECO:0000256" key="10">
    <source>
        <dbReference type="ARBA" id="ARBA00023180"/>
    </source>
</evidence>
<keyword evidence="15" id="KW-1185">Reference proteome</keyword>
<name>A0A8B9ACV2_PHODC</name>
<dbReference type="KEGG" id="pda:103707665"/>
<dbReference type="PROSITE" id="PS00211">
    <property type="entry name" value="ABC_TRANSPORTER_1"/>
    <property type="match status" value="2"/>
</dbReference>
<dbReference type="FunFam" id="1.20.1560.10:FF:000009">
    <property type="entry name" value="ABC transporter B family member 1"/>
    <property type="match status" value="1"/>
</dbReference>
<evidence type="ECO:0000259" key="14">
    <source>
        <dbReference type="PROSITE" id="PS50929"/>
    </source>
</evidence>
<dbReference type="AlphaFoldDB" id="A0A8B9ACV2"/>
<feature type="transmembrane region" description="Helical" evidence="12">
    <location>
        <begin position="160"/>
        <end position="178"/>
    </location>
</feature>
<feature type="transmembrane region" description="Helical" evidence="12">
    <location>
        <begin position="262"/>
        <end position="286"/>
    </location>
</feature>
<dbReference type="GO" id="GO:0090374">
    <property type="term" value="P:oligopeptide export from mitochondrion"/>
    <property type="evidence" value="ECO:0007669"/>
    <property type="project" value="TreeGrafter"/>
</dbReference>
<dbReference type="PROSITE" id="PS50929">
    <property type="entry name" value="ABC_TM1F"/>
    <property type="match status" value="2"/>
</dbReference>
<dbReference type="Gene3D" id="3.40.50.300">
    <property type="entry name" value="P-loop containing nucleotide triphosphate hydrolases"/>
    <property type="match status" value="2"/>
</dbReference>
<dbReference type="GeneID" id="103707665"/>
<dbReference type="OrthoDB" id="6500128at2759"/>
<feature type="transmembrane region" description="Helical" evidence="12">
    <location>
        <begin position="951"/>
        <end position="969"/>
    </location>
</feature>
<keyword evidence="7" id="KW-0067">ATP-binding</keyword>
<dbReference type="Pfam" id="PF00005">
    <property type="entry name" value="ABC_tran"/>
    <property type="match status" value="2"/>
</dbReference>
<protein>
    <submittedName>
        <fullName evidence="16">ABC transporter B family member 9-like</fullName>
    </submittedName>
</protein>
<keyword evidence="3" id="KW-0813">Transport</keyword>
<dbReference type="InterPro" id="IPR003439">
    <property type="entry name" value="ABC_transporter-like_ATP-bd"/>
</dbReference>
<evidence type="ECO:0000256" key="5">
    <source>
        <dbReference type="ARBA" id="ARBA00022737"/>
    </source>
</evidence>
<feature type="transmembrane region" description="Helical" evidence="12">
    <location>
        <begin position="824"/>
        <end position="849"/>
    </location>
</feature>
<sequence>MKKQEEILREGDGGRTKKGDETVPFCKMFSFADTCDVALMAVGTVAAVANGISMSLVSYVFGQLVNAFGFSSKASIVHEVSKVVVKFLYLAAGSGVASVLQVSCWMVTGERQATRIRGLYLKALLRQDIAFFDNETTTGEAIERITGDTALIQDAIGPKAATFVQLVSTFFGGFIIAFTRGWLLSLVMLSSFPPIVIAFGTMYVLLSKLSSRGRKAYAEAGAVVEQTLGSIRTVVSFTSEKRAIDKYNKFIKVAYRATVHEGAVTGLGTGFMLFILFCSYGLAVWYGSKLIIEKSYNGGVVMNVIEAIVIGGMSLGQTSPCLNKFAAGQAAAYKMFETINRKPGIDAYDTNGIELEDMKGDIELKDIYFSYPARPDQLIFDGFSLRIPSGRTMALVGESGSGKSTVISLVERFYDPQAGEVLIDGVDLKSLRLGWMRQKVGLVSQEPVLFDATIKENIAYGKEGATLEDIKRALELANAAKFVDMMPEGLDTLVGEHGAQLSGGQKQRIAIARAILKNPKILLLDEATSALDAESERMVQDALVRIMSGRTTIVVAHRLSTVRNSDAISVLHHGKLVEQGSHAELIKDVDGTYSQLVRLQEVNKQDEEPPVESRKSCSSCDIARSLSRSASSRFSHQRSTSRGSSHGGGIVPYSSTSLEDEHKELEEQDDDGEVSKGVPVRRLASLNKPELPILLLGSTAAALHGVIFPVFGFLISRSIKTFFEPPHEQRKDARFWTLMYALLGVFSLIMAPAQHYFFAVAGGNLIKRIRSLLFERVVHQEISWFDEPSNSSGAIGARLSTDASTVRALVGDSLAVMVQNLSSAVMGFVIAMVANWRLALIVSILGPLVGLQGYVQTKLLEPSSADVKVMYEDASRVASDAVRSIRTVASFCAEQRILDTYEKKCRVPMKHGVRRGAISGFGFGFSNLVLYCTYALCFYVGAIFIHDGHASFTQVFMVYFALTIAAIGISQTSAFGPDSAKAKESTASIFAILARTSKIDSSTDDGRVLSNVRGDIEFQHVCFKYPTRPDVQIFSDLCLRIPSRKIVALVGESGSGKSTAIALLERFYDPDSGKILLDGVEIQKFKVSWLRQQIGLVSQEPVLFNDTIHANIAYGKQGEVSEEEIIAAAKTANAHWFISALPQGYDTNAGERGMQLSGGQKQRIAIARAVIKNPKILLLDEATSALDMESEHVVQEALDRVKVGRSTMVVAHRLSTIKGADIIAVVKNGVIVEQGRHEALMELADGVYASLVAVGTCSR</sequence>
<evidence type="ECO:0000256" key="11">
    <source>
        <dbReference type="SAM" id="MobiDB-lite"/>
    </source>
</evidence>
<keyword evidence="4 12" id="KW-0812">Transmembrane</keyword>
<dbReference type="InterPro" id="IPR011527">
    <property type="entry name" value="ABC1_TM_dom"/>
</dbReference>
<comment type="subcellular location">
    <subcellularLocation>
        <location evidence="1">Cell membrane</location>
        <topology evidence="1">Multi-pass membrane protein</topology>
    </subcellularLocation>
</comment>
<feature type="region of interest" description="Disordered" evidence="11">
    <location>
        <begin position="631"/>
        <end position="676"/>
    </location>
</feature>
<evidence type="ECO:0000256" key="6">
    <source>
        <dbReference type="ARBA" id="ARBA00022741"/>
    </source>
</evidence>
<dbReference type="SMART" id="SM00382">
    <property type="entry name" value="AAA"/>
    <property type="match status" value="2"/>
</dbReference>
<dbReference type="GO" id="GO:0015421">
    <property type="term" value="F:ABC-type oligopeptide transporter activity"/>
    <property type="evidence" value="ECO:0007669"/>
    <property type="project" value="TreeGrafter"/>
</dbReference>
<accession>A0A8B9ACV2</accession>
<dbReference type="CDD" id="cd03249">
    <property type="entry name" value="ABC_MTABC3_MDL1_MDL2"/>
    <property type="match status" value="2"/>
</dbReference>
<organism evidence="15 16">
    <name type="scientific">Phoenix dactylifera</name>
    <name type="common">Date palm</name>
    <dbReference type="NCBI Taxonomy" id="42345"/>
    <lineage>
        <taxon>Eukaryota</taxon>
        <taxon>Viridiplantae</taxon>
        <taxon>Streptophyta</taxon>
        <taxon>Embryophyta</taxon>
        <taxon>Tracheophyta</taxon>
        <taxon>Spermatophyta</taxon>
        <taxon>Magnoliopsida</taxon>
        <taxon>Liliopsida</taxon>
        <taxon>Arecaceae</taxon>
        <taxon>Coryphoideae</taxon>
        <taxon>Phoeniceae</taxon>
        <taxon>Phoenix</taxon>
    </lineage>
</organism>
<dbReference type="FunFam" id="1.20.1560.10:FF:000044">
    <property type="entry name" value="ABC transporter B family member 9"/>
    <property type="match status" value="1"/>
</dbReference>
<dbReference type="GO" id="GO:0016887">
    <property type="term" value="F:ATP hydrolysis activity"/>
    <property type="evidence" value="ECO:0007669"/>
    <property type="project" value="InterPro"/>
</dbReference>
<feature type="transmembrane region" description="Helical" evidence="12">
    <location>
        <begin position="37"/>
        <end position="61"/>
    </location>
</feature>
<keyword evidence="10" id="KW-0325">Glycoprotein</keyword>
<dbReference type="PANTHER" id="PTHR43394:SF16">
    <property type="entry name" value="ABC TRANSPORTER B FAMILY MEMBER 4-LIKE ISOFORM X1"/>
    <property type="match status" value="1"/>
</dbReference>
<dbReference type="CDD" id="cd18577">
    <property type="entry name" value="ABC_6TM_Pgp_ABCB1_D1_like"/>
    <property type="match status" value="1"/>
</dbReference>
<evidence type="ECO:0000313" key="16">
    <source>
        <dbReference type="RefSeq" id="XP_038983582.1"/>
    </source>
</evidence>
<dbReference type="GO" id="GO:0005743">
    <property type="term" value="C:mitochondrial inner membrane"/>
    <property type="evidence" value="ECO:0007669"/>
    <property type="project" value="TreeGrafter"/>
</dbReference>
<evidence type="ECO:0000256" key="3">
    <source>
        <dbReference type="ARBA" id="ARBA00022448"/>
    </source>
</evidence>
<gene>
    <name evidence="16" type="primary">LOC103707665</name>
</gene>
<dbReference type="PROSITE" id="PS50893">
    <property type="entry name" value="ABC_TRANSPORTER_2"/>
    <property type="match status" value="2"/>
</dbReference>